<evidence type="ECO:0000259" key="5">
    <source>
        <dbReference type="PROSITE" id="PS51755"/>
    </source>
</evidence>
<dbReference type="OrthoDB" id="9802426at2"/>
<dbReference type="InterPro" id="IPR011006">
    <property type="entry name" value="CheY-like_superfamily"/>
</dbReference>
<dbReference type="Pfam" id="PF00072">
    <property type="entry name" value="Response_reg"/>
    <property type="match status" value="1"/>
</dbReference>
<evidence type="ECO:0000313" key="7">
    <source>
        <dbReference type="Proteomes" id="UP000275012"/>
    </source>
</evidence>
<dbReference type="InterPro" id="IPR039420">
    <property type="entry name" value="WalR-like"/>
</dbReference>
<dbReference type="SUPFAM" id="SSF52172">
    <property type="entry name" value="CheY-like"/>
    <property type="match status" value="1"/>
</dbReference>
<organism evidence="6 7">
    <name type="scientific">Solilutibacter pythonis</name>
    <dbReference type="NCBI Taxonomy" id="2483112"/>
    <lineage>
        <taxon>Bacteria</taxon>
        <taxon>Pseudomonadati</taxon>
        <taxon>Pseudomonadota</taxon>
        <taxon>Gammaproteobacteria</taxon>
        <taxon>Lysobacterales</taxon>
        <taxon>Lysobacteraceae</taxon>
        <taxon>Solilutibacter</taxon>
    </lineage>
</organism>
<name>A0A3M2HZM9_9GAMM</name>
<dbReference type="Gene3D" id="1.10.10.10">
    <property type="entry name" value="Winged helix-like DNA-binding domain superfamily/Winged helix DNA-binding domain"/>
    <property type="match status" value="1"/>
</dbReference>
<dbReference type="SUPFAM" id="SSF46894">
    <property type="entry name" value="C-terminal effector domain of the bipartite response regulators"/>
    <property type="match status" value="1"/>
</dbReference>
<feature type="domain" description="OmpR/PhoB-type" evidence="5">
    <location>
        <begin position="124"/>
        <end position="224"/>
    </location>
</feature>
<dbReference type="PROSITE" id="PS50110">
    <property type="entry name" value="RESPONSE_REGULATORY"/>
    <property type="match status" value="1"/>
</dbReference>
<dbReference type="InterPro" id="IPR036388">
    <property type="entry name" value="WH-like_DNA-bd_sf"/>
</dbReference>
<keyword evidence="1 3" id="KW-0238">DNA-binding</keyword>
<keyword evidence="7" id="KW-1185">Reference proteome</keyword>
<dbReference type="RefSeq" id="WP_122100453.1">
    <property type="nucleotide sequence ID" value="NZ_RFLY01000002.1"/>
</dbReference>
<dbReference type="GO" id="GO:0006355">
    <property type="term" value="P:regulation of DNA-templated transcription"/>
    <property type="evidence" value="ECO:0007669"/>
    <property type="project" value="InterPro"/>
</dbReference>
<dbReference type="GO" id="GO:0005829">
    <property type="term" value="C:cytosol"/>
    <property type="evidence" value="ECO:0007669"/>
    <property type="project" value="TreeGrafter"/>
</dbReference>
<dbReference type="SMART" id="SM00448">
    <property type="entry name" value="REC"/>
    <property type="match status" value="1"/>
</dbReference>
<protein>
    <submittedName>
        <fullName evidence="6">Two-component system response regulator CreB</fullName>
    </submittedName>
</protein>
<evidence type="ECO:0000313" key="6">
    <source>
        <dbReference type="EMBL" id="RMH94458.1"/>
    </source>
</evidence>
<evidence type="ECO:0000256" key="2">
    <source>
        <dbReference type="PROSITE-ProRule" id="PRU00169"/>
    </source>
</evidence>
<accession>A0A3M2HZM9</accession>
<dbReference type="CDD" id="cd17574">
    <property type="entry name" value="REC_OmpR"/>
    <property type="match status" value="1"/>
</dbReference>
<proteinExistence type="predicted"/>
<evidence type="ECO:0000256" key="1">
    <source>
        <dbReference type="ARBA" id="ARBA00023125"/>
    </source>
</evidence>
<dbReference type="GO" id="GO:0032993">
    <property type="term" value="C:protein-DNA complex"/>
    <property type="evidence" value="ECO:0007669"/>
    <property type="project" value="TreeGrafter"/>
</dbReference>
<dbReference type="PANTHER" id="PTHR48111:SF6">
    <property type="entry name" value="TRANSCRIPTIONAL REGULATORY PROTEIN CREB"/>
    <property type="match status" value="1"/>
</dbReference>
<feature type="domain" description="Response regulatory" evidence="4">
    <location>
        <begin position="3"/>
        <end position="116"/>
    </location>
</feature>
<dbReference type="InterPro" id="IPR001789">
    <property type="entry name" value="Sig_transdc_resp-reg_receiver"/>
</dbReference>
<dbReference type="GO" id="GO:0000976">
    <property type="term" value="F:transcription cis-regulatory region binding"/>
    <property type="evidence" value="ECO:0007669"/>
    <property type="project" value="TreeGrafter"/>
</dbReference>
<dbReference type="AlphaFoldDB" id="A0A3M2HZM9"/>
<dbReference type="SMART" id="SM00862">
    <property type="entry name" value="Trans_reg_C"/>
    <property type="match status" value="1"/>
</dbReference>
<dbReference type="Gene3D" id="3.40.50.2300">
    <property type="match status" value="1"/>
</dbReference>
<dbReference type="Pfam" id="PF00486">
    <property type="entry name" value="Trans_reg_C"/>
    <property type="match status" value="1"/>
</dbReference>
<reference evidence="6 7" key="1">
    <citation type="submission" date="2018-10" db="EMBL/GenBank/DDBJ databases">
        <title>Proposal of Lysobacter pythonis sp. nov. isolated from royal pythons (Python regius).</title>
        <authorList>
            <person name="Hans-Juergen B."/>
            <person name="Huptas C."/>
            <person name="Sandra B."/>
            <person name="Igor L."/>
            <person name="Joachim S."/>
            <person name="Siegfried S."/>
            <person name="Mareike W."/>
            <person name="Peter K."/>
        </authorList>
    </citation>
    <scope>NUCLEOTIDE SEQUENCE [LARGE SCALE GENOMIC DNA]</scope>
    <source>
        <strain evidence="6 7">4284/11</strain>
    </source>
</reference>
<gene>
    <name evidence="6" type="primary">creB</name>
    <name evidence="6" type="ORF">EBB59_01870</name>
</gene>
<evidence type="ECO:0000256" key="3">
    <source>
        <dbReference type="PROSITE-ProRule" id="PRU01091"/>
    </source>
</evidence>
<dbReference type="Proteomes" id="UP000275012">
    <property type="component" value="Unassembled WGS sequence"/>
</dbReference>
<sequence length="231" mass="25504">MPTILLAEDESAIAQAVLFALRAEGWQAEHVMLGNEVLPRLRRGGVDLVILDVGLPDISGFEVCRALRVENPLPVIFLTARDGEVDRVLGLELGADDYVPKPFSPRELVARVRARLRRVAPVPAGGWRAHGRFGIDESGHRIRFDGWVLDLTRYEYGLLAALLSRPGAVLTRAQLMDRVWEDAPDSGERTVDTHVKTVRAKLREIAPESDPIRTHRGIGYALDTDGRGAHG</sequence>
<keyword evidence="2" id="KW-0597">Phosphoprotein</keyword>
<dbReference type="PANTHER" id="PTHR48111">
    <property type="entry name" value="REGULATOR OF RPOS"/>
    <property type="match status" value="1"/>
</dbReference>
<evidence type="ECO:0000259" key="4">
    <source>
        <dbReference type="PROSITE" id="PS50110"/>
    </source>
</evidence>
<dbReference type="PROSITE" id="PS51755">
    <property type="entry name" value="OMPR_PHOB"/>
    <property type="match status" value="1"/>
</dbReference>
<dbReference type="NCBIfam" id="NF008296">
    <property type="entry name" value="PRK11083.1"/>
    <property type="match status" value="1"/>
</dbReference>
<dbReference type="InterPro" id="IPR001867">
    <property type="entry name" value="OmpR/PhoB-type_DNA-bd"/>
</dbReference>
<feature type="DNA-binding region" description="OmpR/PhoB-type" evidence="3">
    <location>
        <begin position="124"/>
        <end position="224"/>
    </location>
</feature>
<feature type="modified residue" description="4-aspartylphosphate" evidence="2">
    <location>
        <position position="52"/>
    </location>
</feature>
<dbReference type="CDD" id="cd00383">
    <property type="entry name" value="trans_reg_C"/>
    <property type="match status" value="1"/>
</dbReference>
<comment type="caution">
    <text evidence="6">The sequence shown here is derived from an EMBL/GenBank/DDBJ whole genome shotgun (WGS) entry which is preliminary data.</text>
</comment>
<dbReference type="EMBL" id="RFLY01000002">
    <property type="protein sequence ID" value="RMH94458.1"/>
    <property type="molecule type" value="Genomic_DNA"/>
</dbReference>
<dbReference type="InterPro" id="IPR016032">
    <property type="entry name" value="Sig_transdc_resp-reg_C-effctor"/>
</dbReference>
<dbReference type="GO" id="GO:0000156">
    <property type="term" value="F:phosphorelay response regulator activity"/>
    <property type="evidence" value="ECO:0007669"/>
    <property type="project" value="TreeGrafter"/>
</dbReference>
<dbReference type="Gene3D" id="6.10.250.690">
    <property type="match status" value="1"/>
</dbReference>